<keyword evidence="2" id="KW-1133">Transmembrane helix</keyword>
<feature type="region of interest" description="Disordered" evidence="1">
    <location>
        <begin position="465"/>
        <end position="515"/>
    </location>
</feature>
<evidence type="ECO:0000256" key="2">
    <source>
        <dbReference type="SAM" id="Phobius"/>
    </source>
</evidence>
<dbReference type="OrthoDB" id="2564376at2759"/>
<evidence type="ECO:0000313" key="3">
    <source>
        <dbReference type="EMBL" id="OBR81249.1"/>
    </source>
</evidence>
<protein>
    <submittedName>
        <fullName evidence="3">Uncharacterized protein</fullName>
    </submittedName>
</protein>
<evidence type="ECO:0000256" key="1">
    <source>
        <dbReference type="SAM" id="MobiDB-lite"/>
    </source>
</evidence>
<reference evidence="3" key="1">
    <citation type="submission" date="2013-07" db="EMBL/GenBank/DDBJ databases">
        <title>The Genome Sequence of Cryptococcus dejecticola CBS10117.</title>
        <authorList>
            <consortium name="The Broad Institute Genome Sequencing Platform"/>
            <person name="Cuomo C."/>
            <person name="Litvintseva A."/>
            <person name="Chen Y."/>
            <person name="Heitman J."/>
            <person name="Sun S."/>
            <person name="Springer D."/>
            <person name="Dromer F."/>
            <person name="Young S.K."/>
            <person name="Zeng Q."/>
            <person name="Gargeya S."/>
            <person name="Fitzgerald M."/>
            <person name="Abouelleil A."/>
            <person name="Alvarado L."/>
            <person name="Berlin A.M."/>
            <person name="Chapman S.B."/>
            <person name="Dewar J."/>
            <person name="Goldberg J."/>
            <person name="Griggs A."/>
            <person name="Gujja S."/>
            <person name="Hansen M."/>
            <person name="Howarth C."/>
            <person name="Imamovic A."/>
            <person name="Larimer J."/>
            <person name="McCowan C."/>
            <person name="Murphy C."/>
            <person name="Pearson M."/>
            <person name="Priest M."/>
            <person name="Roberts A."/>
            <person name="Saif S."/>
            <person name="Shea T."/>
            <person name="Sykes S."/>
            <person name="Wortman J."/>
            <person name="Nusbaum C."/>
            <person name="Birren B."/>
        </authorList>
    </citation>
    <scope>NUCLEOTIDE SEQUENCE [LARGE SCALE GENOMIC DNA]</scope>
    <source>
        <strain evidence="3">CBS 10117</strain>
    </source>
</reference>
<name>A0A1A5ZTW3_9TREE</name>
<feature type="transmembrane region" description="Helical" evidence="2">
    <location>
        <begin position="42"/>
        <end position="63"/>
    </location>
</feature>
<keyword evidence="2" id="KW-0812">Transmembrane</keyword>
<dbReference type="VEuPathDB" id="FungiDB:I303_08634"/>
<organism evidence="3">
    <name type="scientific">Kwoniella dejecticola CBS 10117</name>
    <dbReference type="NCBI Taxonomy" id="1296121"/>
    <lineage>
        <taxon>Eukaryota</taxon>
        <taxon>Fungi</taxon>
        <taxon>Dikarya</taxon>
        <taxon>Basidiomycota</taxon>
        <taxon>Agaricomycotina</taxon>
        <taxon>Tremellomycetes</taxon>
        <taxon>Tremellales</taxon>
        <taxon>Cryptococcaceae</taxon>
        <taxon>Kwoniella</taxon>
    </lineage>
</organism>
<sequence length="529" mass="57842">MAGTTHELSKARIRHFLLASHGILAAIILTLSALIYTDRLFVPSLISAVAADVYIPTTVYLAWQDPGNGLLTVGREVCYLLAQGLIVLRLCNGGIVLGIMSALSSKDDICSAPPPAPSPFTDETEFASAIESSEGNNALTCREKVAVSVLSFMHLVIILSWLALLFLSVHRHRGHKKPSEADAFDMAIHRFMSHHTHASRFSGPEDIEGDSTPIQTLTKNGSPISPGNGLPSAKEVKRPSTSSGGGSIPSPHNQEGTIHDVNLNDDDEDDHNNVGDQSDRKQNRKHQSTSSGPWRISSLPLPDFKFHLGLDSARNSAKSSQSQSQSQGALPSFSFSNYNPRNSKKPSPLNTSPGGGVLLTLESARNSIKSWRRGDDGVGADLESMRRDHKRIESWRISPIPLPDLNLGFDTRSTKSNNRNDTRLVQPGNNHENDNHDINTNDGSRNSMKSQLSGLTLDEVRNSIQSTKSKQTRDSLKSQFSYHAQPQIRGGKRESLEPPPVTKGNTGGYRSTFQFRPELEVHRDSMETL</sequence>
<gene>
    <name evidence="3" type="ORF">I303_08634</name>
</gene>
<feature type="transmembrane region" description="Helical" evidence="2">
    <location>
        <begin position="84"/>
        <end position="103"/>
    </location>
</feature>
<keyword evidence="2" id="KW-0472">Membrane</keyword>
<feature type="region of interest" description="Disordered" evidence="1">
    <location>
        <begin position="408"/>
        <end position="449"/>
    </location>
</feature>
<feature type="transmembrane region" description="Helical" evidence="2">
    <location>
        <begin position="145"/>
        <end position="167"/>
    </location>
</feature>
<feature type="compositionally biased region" description="Polar residues" evidence="1">
    <location>
        <begin position="212"/>
        <end position="225"/>
    </location>
</feature>
<feature type="region of interest" description="Disordered" evidence="1">
    <location>
        <begin position="314"/>
        <end position="358"/>
    </location>
</feature>
<dbReference type="EMBL" id="KI894038">
    <property type="protein sequence ID" value="OBR81249.1"/>
    <property type="molecule type" value="Genomic_DNA"/>
</dbReference>
<dbReference type="AlphaFoldDB" id="A0A1A5ZTW3"/>
<accession>A0A1A5ZTW3</accession>
<feature type="region of interest" description="Disordered" evidence="1">
    <location>
        <begin position="196"/>
        <end position="298"/>
    </location>
</feature>
<feature type="compositionally biased region" description="Basic and acidic residues" evidence="1">
    <location>
        <begin position="271"/>
        <end position="281"/>
    </location>
</feature>
<feature type="compositionally biased region" description="Polar residues" evidence="1">
    <location>
        <begin position="440"/>
        <end position="449"/>
    </location>
</feature>
<feature type="transmembrane region" description="Helical" evidence="2">
    <location>
        <begin position="16"/>
        <end position="36"/>
    </location>
</feature>
<proteinExistence type="predicted"/>